<dbReference type="Pfam" id="PF00206">
    <property type="entry name" value="Lyase_1"/>
    <property type="match status" value="1"/>
</dbReference>
<sequence>MTDLFWPGDHLAGELMSDRAFLRAMLAVEQAWLDALVDGGIAPAAARVTLTGLVDDDDGETPARQADSDGNPVSALVALLRERTAEPTSRWIHRGLTSQDVVDTALMLCLRDALDRLAEQIAEQVDALAALADAHRGTPMLARTLTQPALPSTVGVRVAAWLTGLLDAATPVVGLRDSLPVQLGGAVGTLAAIVELAGSVEGAVALSDTVAVALGLAPALPWHTTRAPLTRIGDLLVGLCDAWGHLATDVATGSRSEIGEFVEGTGGGSSTMPHKHNPVAAVLLRRTALTAAPLAATLHTAAALTVDERADGAWHAEWATVRTLARRTVVAAAHATALVTGLRVDADRAAANLAAAADLRAEQSTMAKLVGREPESSYLGAADLVVAAALDRASRYRKDPS</sequence>
<evidence type="ECO:0000256" key="2">
    <source>
        <dbReference type="ARBA" id="ARBA00034772"/>
    </source>
</evidence>
<dbReference type="GO" id="GO:0016853">
    <property type="term" value="F:isomerase activity"/>
    <property type="evidence" value="ECO:0007669"/>
    <property type="project" value="UniProtKB-KW"/>
</dbReference>
<dbReference type="PROSITE" id="PS00163">
    <property type="entry name" value="FUMARATE_LYASES"/>
    <property type="match status" value="1"/>
</dbReference>
<dbReference type="InterPro" id="IPR008948">
    <property type="entry name" value="L-Aspartase-like"/>
</dbReference>
<dbReference type="KEGG" id="mmag:MMAD_03490"/>
<proteinExistence type="inferred from homology"/>
<dbReference type="InterPro" id="IPR000362">
    <property type="entry name" value="Fumarate_lyase_fam"/>
</dbReference>
<evidence type="ECO:0000256" key="1">
    <source>
        <dbReference type="ARBA" id="ARBA00023239"/>
    </source>
</evidence>
<comment type="similarity">
    <text evidence="2">Belongs to the class-II fumarase/aspartase family.</text>
</comment>
<dbReference type="PANTHER" id="PTHR43172">
    <property type="entry name" value="ADENYLOSUCCINATE LYASE"/>
    <property type="match status" value="1"/>
</dbReference>
<keyword evidence="5" id="KW-1185">Reference proteome</keyword>
<dbReference type="PANTHER" id="PTHR43172:SF2">
    <property type="entry name" value="ADENYLOSUCCINATE LYASE C-TERMINAL DOMAIN-CONTAINING PROTEIN"/>
    <property type="match status" value="1"/>
</dbReference>
<dbReference type="RefSeq" id="WP_163731642.1">
    <property type="nucleotide sequence ID" value="NZ_AP022610.1"/>
</dbReference>
<name>A0A7I7X906_9MYCO</name>
<dbReference type="PRINTS" id="PR00149">
    <property type="entry name" value="FUMRATELYASE"/>
</dbReference>
<dbReference type="InterPro" id="IPR022761">
    <property type="entry name" value="Fumarate_lyase_N"/>
</dbReference>
<evidence type="ECO:0000259" key="3">
    <source>
        <dbReference type="Pfam" id="PF00206"/>
    </source>
</evidence>
<evidence type="ECO:0000313" key="4">
    <source>
        <dbReference type="EMBL" id="BBZ26054.1"/>
    </source>
</evidence>
<dbReference type="InterPro" id="IPR012789">
    <property type="entry name" value="Protocat_PcaB-like"/>
</dbReference>
<protein>
    <submittedName>
        <fullName evidence="4">3-carboxy-cis,cis-muconate cycloisomerase</fullName>
    </submittedName>
</protein>
<accession>A0A7I7X906</accession>
<dbReference type="GO" id="GO:0016829">
    <property type="term" value="F:lyase activity"/>
    <property type="evidence" value="ECO:0007669"/>
    <property type="project" value="UniProtKB-KW"/>
</dbReference>
<dbReference type="SUPFAM" id="SSF48557">
    <property type="entry name" value="L-aspartase-like"/>
    <property type="match status" value="1"/>
</dbReference>
<dbReference type="Gene3D" id="1.20.200.10">
    <property type="entry name" value="Fumarase/aspartase (Central domain)"/>
    <property type="match status" value="1"/>
</dbReference>
<dbReference type="EMBL" id="AP022610">
    <property type="protein sequence ID" value="BBZ26054.1"/>
    <property type="molecule type" value="Genomic_DNA"/>
</dbReference>
<gene>
    <name evidence="4" type="primary">pcaB</name>
    <name evidence="4" type="ORF">MMAD_03490</name>
</gene>
<organism evidence="4 5">
    <name type="scientific">Mycolicibacterium madagascariense</name>
    <dbReference type="NCBI Taxonomy" id="212765"/>
    <lineage>
        <taxon>Bacteria</taxon>
        <taxon>Bacillati</taxon>
        <taxon>Actinomycetota</taxon>
        <taxon>Actinomycetes</taxon>
        <taxon>Mycobacteriales</taxon>
        <taxon>Mycobacteriaceae</taxon>
        <taxon>Mycolicibacterium</taxon>
    </lineage>
</organism>
<dbReference type="GO" id="GO:0019619">
    <property type="term" value="P:3,4-dihydroxybenzoate catabolic process"/>
    <property type="evidence" value="ECO:0007669"/>
    <property type="project" value="InterPro"/>
</dbReference>
<dbReference type="NCBIfam" id="TIGR02426">
    <property type="entry name" value="protocat_pcaB"/>
    <property type="match status" value="1"/>
</dbReference>
<feature type="domain" description="Fumarate lyase N-terminal" evidence="3">
    <location>
        <begin position="87"/>
        <end position="288"/>
    </location>
</feature>
<reference evidence="4 5" key="1">
    <citation type="journal article" date="2019" name="Emerg. Microbes Infect.">
        <title>Comprehensive subspecies identification of 175 nontuberculous mycobacteria species based on 7547 genomic profiles.</title>
        <authorList>
            <person name="Matsumoto Y."/>
            <person name="Kinjo T."/>
            <person name="Motooka D."/>
            <person name="Nabeya D."/>
            <person name="Jung N."/>
            <person name="Uechi K."/>
            <person name="Horii T."/>
            <person name="Iida T."/>
            <person name="Fujita J."/>
            <person name="Nakamura S."/>
        </authorList>
    </citation>
    <scope>NUCLEOTIDE SEQUENCE [LARGE SCALE GENOMIC DNA]</scope>
    <source>
        <strain evidence="4 5">JCM 13574</strain>
    </source>
</reference>
<keyword evidence="4" id="KW-0413">Isomerase</keyword>
<dbReference type="AlphaFoldDB" id="A0A7I7X906"/>
<evidence type="ECO:0000313" key="5">
    <source>
        <dbReference type="Proteomes" id="UP000466517"/>
    </source>
</evidence>
<dbReference type="Proteomes" id="UP000466517">
    <property type="component" value="Chromosome"/>
</dbReference>
<dbReference type="InterPro" id="IPR020557">
    <property type="entry name" value="Fumarate_lyase_CS"/>
</dbReference>
<keyword evidence="1" id="KW-0456">Lyase</keyword>